<keyword evidence="5" id="KW-0998">Cell outer membrane</keyword>
<evidence type="ECO:0000313" key="7">
    <source>
        <dbReference type="EMBL" id="NJX17201.1"/>
    </source>
</evidence>
<evidence type="ECO:0000256" key="4">
    <source>
        <dbReference type="ARBA" id="ARBA00023136"/>
    </source>
</evidence>
<evidence type="ECO:0000256" key="2">
    <source>
        <dbReference type="ARBA" id="ARBA00006275"/>
    </source>
</evidence>
<organism evidence="7 8">
    <name type="scientific">Tamlana crocina</name>
    <dbReference type="NCBI Taxonomy" id="393006"/>
    <lineage>
        <taxon>Bacteria</taxon>
        <taxon>Pseudomonadati</taxon>
        <taxon>Bacteroidota</taxon>
        <taxon>Flavobacteriia</taxon>
        <taxon>Flavobacteriales</taxon>
        <taxon>Flavobacteriaceae</taxon>
        <taxon>Tamlana</taxon>
    </lineage>
</organism>
<dbReference type="Gene3D" id="1.25.40.900">
    <property type="match status" value="1"/>
</dbReference>
<sequence>DKEGTQQAFVKYTNRSEGGGLSAHNIPVLRLSEMYLIAAEAAAHGAGGGESEALNYLNTLIENRTTNFASHRVTETGEALKEKIAEERRRELALEGHGVYDYIRRGQAIIRPVDEHVNTGVDAANLDIQASD</sequence>
<comment type="caution">
    <text evidence="7">The sequence shown here is derived from an EMBL/GenBank/DDBJ whole genome shotgun (WGS) entry which is preliminary data.</text>
</comment>
<reference evidence="7 8" key="1">
    <citation type="submission" date="2020-03" db="EMBL/GenBank/DDBJ databases">
        <title>Tamlana sp. nov, isolated from XXX.</title>
        <authorList>
            <person name="Cao W.R."/>
        </authorList>
    </citation>
    <scope>NUCLEOTIDE SEQUENCE [LARGE SCALE GENOMIC DNA]</scope>
    <source>
        <strain evidence="7 8">HST1-43</strain>
    </source>
</reference>
<proteinExistence type="inferred from homology"/>
<protein>
    <submittedName>
        <fullName evidence="7">RagB/SusD family nutrient uptake outer membrane protein</fullName>
    </submittedName>
</protein>
<keyword evidence="8" id="KW-1185">Reference proteome</keyword>
<feature type="non-terminal residue" evidence="7">
    <location>
        <position position="132"/>
    </location>
</feature>
<comment type="similarity">
    <text evidence="2">Belongs to the SusD family.</text>
</comment>
<comment type="subcellular location">
    <subcellularLocation>
        <location evidence="1">Cell outer membrane</location>
    </subcellularLocation>
</comment>
<evidence type="ECO:0000313" key="8">
    <source>
        <dbReference type="Proteomes" id="UP000760545"/>
    </source>
</evidence>
<name>A0ABX1DFV2_9FLAO</name>
<evidence type="ECO:0000259" key="6">
    <source>
        <dbReference type="Pfam" id="PF07980"/>
    </source>
</evidence>
<dbReference type="InterPro" id="IPR011990">
    <property type="entry name" value="TPR-like_helical_dom_sf"/>
</dbReference>
<feature type="non-terminal residue" evidence="7">
    <location>
        <position position="1"/>
    </location>
</feature>
<dbReference type="Proteomes" id="UP000760545">
    <property type="component" value="Unassembled WGS sequence"/>
</dbReference>
<gene>
    <name evidence="7" type="ORF">HC176_17145</name>
</gene>
<dbReference type="EMBL" id="JAAVJS010000366">
    <property type="protein sequence ID" value="NJX17201.1"/>
    <property type="molecule type" value="Genomic_DNA"/>
</dbReference>
<dbReference type="Gene3D" id="2.20.20.130">
    <property type="match status" value="1"/>
</dbReference>
<dbReference type="SUPFAM" id="SSF48452">
    <property type="entry name" value="TPR-like"/>
    <property type="match status" value="1"/>
</dbReference>
<keyword evidence="4" id="KW-0472">Membrane</keyword>
<dbReference type="InterPro" id="IPR012944">
    <property type="entry name" value="SusD_RagB_dom"/>
</dbReference>
<accession>A0ABX1DFV2</accession>
<evidence type="ECO:0000256" key="5">
    <source>
        <dbReference type="ARBA" id="ARBA00023237"/>
    </source>
</evidence>
<evidence type="ECO:0000256" key="1">
    <source>
        <dbReference type="ARBA" id="ARBA00004442"/>
    </source>
</evidence>
<dbReference type="Pfam" id="PF07980">
    <property type="entry name" value="SusD_RagB"/>
    <property type="match status" value="1"/>
</dbReference>
<keyword evidence="3" id="KW-0732">Signal</keyword>
<evidence type="ECO:0000256" key="3">
    <source>
        <dbReference type="ARBA" id="ARBA00022729"/>
    </source>
</evidence>
<feature type="domain" description="RagB/SusD" evidence="6">
    <location>
        <begin position="9"/>
        <end position="104"/>
    </location>
</feature>